<accession>A0ABM7XCC7</accession>
<feature type="region of interest" description="Disordered" evidence="1">
    <location>
        <begin position="40"/>
        <end position="88"/>
    </location>
</feature>
<protein>
    <recommendedName>
        <fullName evidence="2">PEGA domain-containing protein</fullName>
    </recommendedName>
</protein>
<dbReference type="RefSeq" id="WP_248341806.1">
    <property type="nucleotide sequence ID" value="NZ_AP025592.1"/>
</dbReference>
<dbReference type="EMBL" id="AP025592">
    <property type="protein sequence ID" value="BDG09527.1"/>
    <property type="molecule type" value="Genomic_DNA"/>
</dbReference>
<gene>
    <name evidence="3" type="ORF">AMPC_26400</name>
</gene>
<evidence type="ECO:0000259" key="2">
    <source>
        <dbReference type="Pfam" id="PF08308"/>
    </source>
</evidence>
<organism evidence="3 4">
    <name type="scientific">Anaeromyxobacter paludicola</name>
    <dbReference type="NCBI Taxonomy" id="2918171"/>
    <lineage>
        <taxon>Bacteria</taxon>
        <taxon>Pseudomonadati</taxon>
        <taxon>Myxococcota</taxon>
        <taxon>Myxococcia</taxon>
        <taxon>Myxococcales</taxon>
        <taxon>Cystobacterineae</taxon>
        <taxon>Anaeromyxobacteraceae</taxon>
        <taxon>Anaeromyxobacter</taxon>
    </lineage>
</organism>
<proteinExistence type="predicted"/>
<sequence>MTAVPDDLSRPMRRIVLYAAVAVGLAFGLAKVAEHQLAPASPSAQATPDPQPAKPVLSEAEQAEVRRGWERSSTIAPRSEQRDPATGEVTLPFHGFGLSVDSTPPGARVLVDGRDLGETPLLASVTCAPGAQVEVRVEKPPLAAARRTTTCRSDTLVKLAVTLAR</sequence>
<evidence type="ECO:0000313" key="3">
    <source>
        <dbReference type="EMBL" id="BDG09527.1"/>
    </source>
</evidence>
<reference evidence="4" key="1">
    <citation type="journal article" date="2022" name="Int. J. Syst. Evol. Microbiol.">
        <title>Anaeromyxobacter oryzae sp. nov., Anaeromyxobacter diazotrophicus sp. nov. and Anaeromyxobacter paludicola sp. nov., isolated from paddy soils.</title>
        <authorList>
            <person name="Itoh H."/>
            <person name="Xu Z."/>
            <person name="Mise K."/>
            <person name="Masuda Y."/>
            <person name="Ushijima N."/>
            <person name="Hayakawa C."/>
            <person name="Shiratori Y."/>
            <person name="Senoo K."/>
        </authorList>
    </citation>
    <scope>NUCLEOTIDE SEQUENCE [LARGE SCALE GENOMIC DNA]</scope>
    <source>
        <strain evidence="4">Red630</strain>
    </source>
</reference>
<keyword evidence="4" id="KW-1185">Reference proteome</keyword>
<dbReference type="Proteomes" id="UP001162734">
    <property type="component" value="Chromosome"/>
</dbReference>
<evidence type="ECO:0000256" key="1">
    <source>
        <dbReference type="SAM" id="MobiDB-lite"/>
    </source>
</evidence>
<dbReference type="Pfam" id="PF08308">
    <property type="entry name" value="PEGA"/>
    <property type="match status" value="1"/>
</dbReference>
<dbReference type="InterPro" id="IPR013229">
    <property type="entry name" value="PEGA"/>
</dbReference>
<evidence type="ECO:0000313" key="4">
    <source>
        <dbReference type="Proteomes" id="UP001162734"/>
    </source>
</evidence>
<name>A0ABM7XCC7_9BACT</name>
<feature type="domain" description="PEGA" evidence="2">
    <location>
        <begin position="98"/>
        <end position="164"/>
    </location>
</feature>